<proteinExistence type="predicted"/>
<dbReference type="AlphaFoldDB" id="A0A1S2Y7U7"/>
<organism evidence="1 2">
    <name type="scientific">Cicer arietinum</name>
    <name type="common">Chickpea</name>
    <name type="synonym">Garbanzo</name>
    <dbReference type="NCBI Taxonomy" id="3827"/>
    <lineage>
        <taxon>Eukaryota</taxon>
        <taxon>Viridiplantae</taxon>
        <taxon>Streptophyta</taxon>
        <taxon>Embryophyta</taxon>
        <taxon>Tracheophyta</taxon>
        <taxon>Spermatophyta</taxon>
        <taxon>Magnoliopsida</taxon>
        <taxon>eudicotyledons</taxon>
        <taxon>Gunneridae</taxon>
        <taxon>Pentapetalae</taxon>
        <taxon>rosids</taxon>
        <taxon>fabids</taxon>
        <taxon>Fabales</taxon>
        <taxon>Fabaceae</taxon>
        <taxon>Papilionoideae</taxon>
        <taxon>50 kb inversion clade</taxon>
        <taxon>NPAAA clade</taxon>
        <taxon>Hologalegina</taxon>
        <taxon>IRL clade</taxon>
        <taxon>Cicereae</taxon>
        <taxon>Cicer</taxon>
    </lineage>
</organism>
<dbReference type="PANTHER" id="PTHR38221">
    <property type="entry name" value="BNAA04G14260D PROTEIN"/>
    <property type="match status" value="1"/>
</dbReference>
<dbReference type="Proteomes" id="UP000087171">
    <property type="component" value="Chromosome Ca5"/>
</dbReference>
<gene>
    <name evidence="2" type="primary">LOC101499176</name>
</gene>
<keyword evidence="1" id="KW-1185">Reference proteome</keyword>
<evidence type="ECO:0000313" key="1">
    <source>
        <dbReference type="Proteomes" id="UP000087171"/>
    </source>
</evidence>
<name>A0A1S2Y7U7_CICAR</name>
<reference evidence="1" key="1">
    <citation type="journal article" date="2013" name="Nat. Biotechnol.">
        <title>Draft genome sequence of chickpea (Cicer arietinum) provides a resource for trait improvement.</title>
        <authorList>
            <person name="Varshney R.K."/>
            <person name="Song C."/>
            <person name="Saxena R.K."/>
            <person name="Azam S."/>
            <person name="Yu S."/>
            <person name="Sharpe A.G."/>
            <person name="Cannon S."/>
            <person name="Baek J."/>
            <person name="Rosen B.D."/>
            <person name="Tar'an B."/>
            <person name="Millan T."/>
            <person name="Zhang X."/>
            <person name="Ramsay L.D."/>
            <person name="Iwata A."/>
            <person name="Wang Y."/>
            <person name="Nelson W."/>
            <person name="Farmer A.D."/>
            <person name="Gaur P.M."/>
            <person name="Soderlund C."/>
            <person name="Penmetsa R.V."/>
            <person name="Xu C."/>
            <person name="Bharti A.K."/>
            <person name="He W."/>
            <person name="Winter P."/>
            <person name="Zhao S."/>
            <person name="Hane J.K."/>
            <person name="Carrasquilla-Garcia N."/>
            <person name="Condie J.A."/>
            <person name="Upadhyaya H.D."/>
            <person name="Luo M.C."/>
            <person name="Thudi M."/>
            <person name="Gowda C.L."/>
            <person name="Singh N.P."/>
            <person name="Lichtenzveig J."/>
            <person name="Gali K.K."/>
            <person name="Rubio J."/>
            <person name="Nadarajan N."/>
            <person name="Dolezel J."/>
            <person name="Bansal K.C."/>
            <person name="Xu X."/>
            <person name="Edwards D."/>
            <person name="Zhang G."/>
            <person name="Kahl G."/>
            <person name="Gil J."/>
            <person name="Singh K.B."/>
            <person name="Datta S.K."/>
            <person name="Jackson S.A."/>
            <person name="Wang J."/>
            <person name="Cook D.R."/>
        </authorList>
    </citation>
    <scope>NUCLEOTIDE SEQUENCE [LARGE SCALE GENOMIC DNA]</scope>
    <source>
        <strain evidence="1">cv. CDC Frontier</strain>
    </source>
</reference>
<sequence length="196" mass="22346">MNVEAHEDDPFGFIIEEYKISLSQEELLRNTPLVGDYSYQPPILPSLTPPLPPPVPSLTPLLHHCTLNLASDIDDHFHCFVDLTQDSDLGFSHPHPNHNGIEQPLQENHNNLQTQQPSPMSELIRFLLDKATQSGNDHFSVFDVLQFLAIKRSGTEVPVQLNGLSVLEVAKLAHITFPRPRWWPHHFQSKLFNFHD</sequence>
<dbReference type="OrthoDB" id="1419004at2759"/>
<reference evidence="2" key="2">
    <citation type="submission" date="2025-08" db="UniProtKB">
        <authorList>
            <consortium name="RefSeq"/>
        </authorList>
    </citation>
    <scope>IDENTIFICATION</scope>
    <source>
        <tissue evidence="2">Etiolated seedlings</tissue>
    </source>
</reference>
<dbReference type="RefSeq" id="XP_004500739.1">
    <property type="nucleotide sequence ID" value="XM_004500682.3"/>
</dbReference>
<evidence type="ECO:0000313" key="2">
    <source>
        <dbReference type="RefSeq" id="XP_004500739.1"/>
    </source>
</evidence>
<dbReference type="PANTHER" id="PTHR38221:SF1">
    <property type="entry name" value="OVULE PROTEIN"/>
    <property type="match status" value="1"/>
</dbReference>
<dbReference type="PaxDb" id="3827-XP_004500739.1"/>
<protein>
    <submittedName>
        <fullName evidence="2">Uncharacterized protein LOC101499176</fullName>
    </submittedName>
</protein>
<accession>A0A1S2Y7U7</accession>